<gene>
    <name evidence="10" type="ORF">D7S89_18180</name>
</gene>
<dbReference type="InterPro" id="IPR006311">
    <property type="entry name" value="TAT_signal"/>
</dbReference>
<dbReference type="Gene3D" id="4.10.490.10">
    <property type="entry name" value="High potential iron-sulphur protein"/>
    <property type="match status" value="1"/>
</dbReference>
<comment type="similarity">
    <text evidence="7">Belongs to the high-potential iron-sulfur protein (HiPIP) family.</text>
</comment>
<dbReference type="InterPro" id="IPR000170">
    <property type="entry name" value="High_potential_FeS_prot"/>
</dbReference>
<dbReference type="PROSITE" id="PS51373">
    <property type="entry name" value="HIPIP"/>
    <property type="match status" value="1"/>
</dbReference>
<evidence type="ECO:0000256" key="2">
    <source>
        <dbReference type="ARBA" id="ARBA00022485"/>
    </source>
</evidence>
<dbReference type="SUPFAM" id="SSF57652">
    <property type="entry name" value="HIPIP (high potential iron protein)"/>
    <property type="match status" value="1"/>
</dbReference>
<dbReference type="RefSeq" id="WP_121279878.1">
    <property type="nucleotide sequence ID" value="NZ_RBZV01000008.1"/>
</dbReference>
<keyword evidence="4 7" id="KW-0249">Electron transport</keyword>
<keyword evidence="8" id="KW-0732">Signal</keyword>
<feature type="chain" id="PRO_5019721468" description="High-potential iron-sulfur protein" evidence="8">
    <location>
        <begin position="28"/>
        <end position="102"/>
    </location>
</feature>
<evidence type="ECO:0000256" key="8">
    <source>
        <dbReference type="SAM" id="SignalP"/>
    </source>
</evidence>
<accession>A0A494XER6</accession>
<evidence type="ECO:0000313" key="10">
    <source>
        <dbReference type="EMBL" id="RKP46083.1"/>
    </source>
</evidence>
<keyword evidence="2 7" id="KW-0004">4Fe-4S</keyword>
<keyword evidence="3 7" id="KW-0479">Metal-binding</keyword>
<organism evidence="10 11">
    <name type="scientific">Trinickia fusca</name>
    <dbReference type="NCBI Taxonomy" id="2419777"/>
    <lineage>
        <taxon>Bacteria</taxon>
        <taxon>Pseudomonadati</taxon>
        <taxon>Pseudomonadota</taxon>
        <taxon>Betaproteobacteria</taxon>
        <taxon>Burkholderiales</taxon>
        <taxon>Burkholderiaceae</taxon>
        <taxon>Trinickia</taxon>
    </lineage>
</organism>
<comment type="subunit">
    <text evidence="7">Homodimer.</text>
</comment>
<protein>
    <recommendedName>
        <fullName evidence="7">High-potential iron-sulfur protein</fullName>
        <shortName evidence="7">HiPIP</shortName>
    </recommendedName>
</protein>
<dbReference type="GO" id="GO:0046872">
    <property type="term" value="F:metal ion binding"/>
    <property type="evidence" value="ECO:0007669"/>
    <property type="project" value="UniProtKB-KW"/>
</dbReference>
<evidence type="ECO:0000256" key="4">
    <source>
        <dbReference type="ARBA" id="ARBA00022982"/>
    </source>
</evidence>
<dbReference type="InterPro" id="IPR036369">
    <property type="entry name" value="HIPIP_sf"/>
</dbReference>
<evidence type="ECO:0000256" key="5">
    <source>
        <dbReference type="ARBA" id="ARBA00023004"/>
    </source>
</evidence>
<name>A0A494XER6_9BURK</name>
<evidence type="ECO:0000313" key="11">
    <source>
        <dbReference type="Proteomes" id="UP000280434"/>
    </source>
</evidence>
<dbReference type="PROSITE" id="PS51318">
    <property type="entry name" value="TAT"/>
    <property type="match status" value="1"/>
</dbReference>
<keyword evidence="11" id="KW-1185">Reference proteome</keyword>
<proteinExistence type="inferred from homology"/>
<evidence type="ECO:0000256" key="6">
    <source>
        <dbReference type="ARBA" id="ARBA00023014"/>
    </source>
</evidence>
<dbReference type="Pfam" id="PF01355">
    <property type="entry name" value="HIPIP"/>
    <property type="match status" value="1"/>
</dbReference>
<reference evidence="10 11" key="1">
    <citation type="submission" date="2018-10" db="EMBL/GenBank/DDBJ databases">
        <title>Paraburkholderia sp. 7MK8-2, isolated from soil.</title>
        <authorList>
            <person name="Gao Z.-H."/>
            <person name="Qiu L.-H."/>
        </authorList>
    </citation>
    <scope>NUCLEOTIDE SEQUENCE [LARGE SCALE GENOMIC DNA]</scope>
    <source>
        <strain evidence="10 11">7MK8-2</strain>
    </source>
</reference>
<evidence type="ECO:0000259" key="9">
    <source>
        <dbReference type="PROSITE" id="PS51373"/>
    </source>
</evidence>
<sequence length="102" mass="10753">MNASRRTFLIASLGAASSLAVSRMAFAAPQHLSESEADAQAQGYKEDATKVDASRFPSYKPGQSCANCSLFQGSSADKWSGCVLFGDRLVASSGWCASYTNT</sequence>
<dbReference type="GO" id="GO:0009055">
    <property type="term" value="F:electron transfer activity"/>
    <property type="evidence" value="ECO:0007669"/>
    <property type="project" value="InterPro"/>
</dbReference>
<dbReference type="AlphaFoldDB" id="A0A494XER6"/>
<comment type="caution">
    <text evidence="10">The sequence shown here is derived from an EMBL/GenBank/DDBJ whole genome shotgun (WGS) entry which is preliminary data.</text>
</comment>
<keyword evidence="5 7" id="KW-0408">Iron</keyword>
<dbReference type="Proteomes" id="UP000280434">
    <property type="component" value="Unassembled WGS sequence"/>
</dbReference>
<evidence type="ECO:0000256" key="1">
    <source>
        <dbReference type="ARBA" id="ARBA00022448"/>
    </source>
</evidence>
<feature type="signal peptide" evidence="8">
    <location>
        <begin position="1"/>
        <end position="27"/>
    </location>
</feature>
<feature type="domain" description="High potential iron-sulfur proteins family profile" evidence="9">
    <location>
        <begin position="26"/>
        <end position="102"/>
    </location>
</feature>
<dbReference type="GO" id="GO:0051539">
    <property type="term" value="F:4 iron, 4 sulfur cluster binding"/>
    <property type="evidence" value="ECO:0007669"/>
    <property type="project" value="UniProtKB-KW"/>
</dbReference>
<dbReference type="OrthoDB" id="5298540at2"/>
<keyword evidence="1 7" id="KW-0813">Transport</keyword>
<comment type="function">
    <text evidence="7">Specific class of high-redox-potential 4Fe-4S ferredoxins. Functions in anaerobic electron transport in most purple and in some other photosynthetic bacteria and in at least one genus (Paracoccus) of halophilic, denitrifying bacteria.</text>
</comment>
<evidence type="ECO:0000256" key="3">
    <source>
        <dbReference type="ARBA" id="ARBA00022723"/>
    </source>
</evidence>
<dbReference type="EMBL" id="RBZV01000008">
    <property type="protein sequence ID" value="RKP46083.1"/>
    <property type="molecule type" value="Genomic_DNA"/>
</dbReference>
<keyword evidence="6 7" id="KW-0411">Iron-sulfur</keyword>
<dbReference type="GO" id="GO:0019646">
    <property type="term" value="P:aerobic electron transport chain"/>
    <property type="evidence" value="ECO:0007669"/>
    <property type="project" value="InterPro"/>
</dbReference>
<evidence type="ECO:0000256" key="7">
    <source>
        <dbReference type="RuleBase" id="RU000620"/>
    </source>
</evidence>